<gene>
    <name evidence="2" type="ORF">dnm_059750</name>
</gene>
<dbReference type="InterPro" id="IPR011009">
    <property type="entry name" value="Kinase-like_dom_sf"/>
</dbReference>
<sequence length="577" mass="66682">MIDNFNFEDQKEFIKKLSGSMNRHDLEAFLLSAAQDADMEKFKTRAAEEILHITKPSDIIPEIYGDYREIVHDGILFLLSNLSSARLIKLVVDQLLLKEDAAVEERLLHLAGHIPTLHKLGQIIARNRNVEASFRKWLICLENDFHSVSFAELRDKISNEMSDVAETFSIRMDNEVLAEASVGAVISFMWTDPDTGKSARGVFKTLKPLVKEHLDEELKLLDELAFFFDKKRDHYTLKNFRFVETFKDIKIALEEEIDLRGEQENLKKALPFYGKNTSATLIPRLLPFSTENITVMEYMKGCKITDAYMNSEDRKMCARALYKTVICHPLFSHEAQTLFHGDPHAGNIYAFEDEIQGDMKVVLLDWSQAGYLSKRQRMNILWLAIGVVLNDENFILDAIGELSDENFKEDPLTLKKVDEIISEIMASPEYEDCQLVKKIFLLIDQTTLRGIRFPRDLLLFRKAFFTLDGVLYDIDPAFDPDIYTIRLLEKLFVEELPRRWLYFLFPHSDHPEHYKTLLSNNDVQMLVHRVAFEIFKKSTNVLSILIERNVEGVTMTSASLLGCFLQGLVDVRYKKIL</sequence>
<evidence type="ECO:0000313" key="2">
    <source>
        <dbReference type="EMBL" id="QTA89916.1"/>
    </source>
</evidence>
<dbReference type="Proteomes" id="UP000663722">
    <property type="component" value="Chromosome"/>
</dbReference>
<dbReference type="PANTHER" id="PTHR43173">
    <property type="entry name" value="ABC1 FAMILY PROTEIN"/>
    <property type="match status" value="1"/>
</dbReference>
<evidence type="ECO:0000313" key="3">
    <source>
        <dbReference type="Proteomes" id="UP000663722"/>
    </source>
</evidence>
<reference evidence="2" key="1">
    <citation type="journal article" date="2021" name="Microb. Physiol.">
        <title>Proteogenomic Insights into the Physiology of Marine, Sulfate-Reducing, Filamentous Desulfonema limicola and Desulfonema magnum.</title>
        <authorList>
            <person name="Schnaars V."/>
            <person name="Wohlbrand L."/>
            <person name="Scheve S."/>
            <person name="Hinrichs C."/>
            <person name="Reinhardt R."/>
            <person name="Rabus R."/>
        </authorList>
    </citation>
    <scope>NUCLEOTIDE SEQUENCE</scope>
    <source>
        <strain evidence="2">4be13</strain>
    </source>
</reference>
<name>A0A975BQR8_9BACT</name>
<dbReference type="PANTHER" id="PTHR43173:SF19">
    <property type="entry name" value="AARF DOMAIN-CONTAINING PROTEIN KINASE 1"/>
    <property type="match status" value="1"/>
</dbReference>
<proteinExistence type="predicted"/>
<dbReference type="InterPro" id="IPR004147">
    <property type="entry name" value="ABC1_dom"/>
</dbReference>
<organism evidence="2 3">
    <name type="scientific">Desulfonema magnum</name>
    <dbReference type="NCBI Taxonomy" id="45655"/>
    <lineage>
        <taxon>Bacteria</taxon>
        <taxon>Pseudomonadati</taxon>
        <taxon>Thermodesulfobacteriota</taxon>
        <taxon>Desulfobacteria</taxon>
        <taxon>Desulfobacterales</taxon>
        <taxon>Desulfococcaceae</taxon>
        <taxon>Desulfonema</taxon>
    </lineage>
</organism>
<dbReference type="Pfam" id="PF03109">
    <property type="entry name" value="ABC1"/>
    <property type="match status" value="1"/>
</dbReference>
<dbReference type="KEGG" id="dmm:dnm_059750"/>
<dbReference type="InterPro" id="IPR051130">
    <property type="entry name" value="Mito_struct-func_regulator"/>
</dbReference>
<dbReference type="RefSeq" id="WP_207678342.1">
    <property type="nucleotide sequence ID" value="NZ_CP061800.1"/>
</dbReference>
<dbReference type="SUPFAM" id="SSF56112">
    <property type="entry name" value="Protein kinase-like (PK-like)"/>
    <property type="match status" value="1"/>
</dbReference>
<feature type="domain" description="ABC1 atypical kinase-like" evidence="1">
    <location>
        <begin position="141"/>
        <end position="395"/>
    </location>
</feature>
<protein>
    <recommendedName>
        <fullName evidence="1">ABC1 atypical kinase-like domain-containing protein</fullName>
    </recommendedName>
</protein>
<dbReference type="AlphaFoldDB" id="A0A975BQR8"/>
<accession>A0A975BQR8</accession>
<keyword evidence="3" id="KW-1185">Reference proteome</keyword>
<dbReference type="EMBL" id="CP061800">
    <property type="protein sequence ID" value="QTA89916.1"/>
    <property type="molecule type" value="Genomic_DNA"/>
</dbReference>
<evidence type="ECO:0000259" key="1">
    <source>
        <dbReference type="Pfam" id="PF03109"/>
    </source>
</evidence>